<keyword evidence="3" id="KW-0813">Transport</keyword>
<dbReference type="SUPFAM" id="SSF52540">
    <property type="entry name" value="P-loop containing nucleoside triphosphate hydrolases"/>
    <property type="match status" value="1"/>
</dbReference>
<feature type="binding site" evidence="12">
    <location>
        <position position="70"/>
    </location>
    <ligand>
        <name>Mg(2+)</name>
        <dbReference type="ChEBI" id="CHEBI:18420"/>
    </ligand>
</feature>
<dbReference type="PANTHER" id="PTHR11711">
    <property type="entry name" value="ADP RIBOSYLATION FACTOR-RELATED"/>
    <property type="match status" value="1"/>
</dbReference>
<keyword evidence="6" id="KW-0931">ER-Golgi transport</keyword>
<evidence type="ECO:0008006" key="16">
    <source>
        <dbReference type="Google" id="ProtNLM"/>
    </source>
</evidence>
<proteinExistence type="inferred from homology"/>
<reference evidence="14" key="1">
    <citation type="submission" date="2021-02" db="EMBL/GenBank/DDBJ databases">
        <authorList>
            <person name="Dougan E. K."/>
            <person name="Rhodes N."/>
            <person name="Thang M."/>
            <person name="Chan C."/>
        </authorList>
    </citation>
    <scope>NUCLEOTIDE SEQUENCE</scope>
</reference>
<dbReference type="GO" id="GO:0015031">
    <property type="term" value="P:protein transport"/>
    <property type="evidence" value="ECO:0007669"/>
    <property type="project" value="UniProtKB-KW"/>
</dbReference>
<evidence type="ECO:0000256" key="12">
    <source>
        <dbReference type="PIRSR" id="PIRSR606689-2"/>
    </source>
</evidence>
<evidence type="ECO:0000256" key="10">
    <source>
        <dbReference type="ARBA" id="ARBA00023288"/>
    </source>
</evidence>
<evidence type="ECO:0000256" key="8">
    <source>
        <dbReference type="ARBA" id="ARBA00023034"/>
    </source>
</evidence>
<keyword evidence="12" id="KW-0479">Metal-binding</keyword>
<dbReference type="InterPro" id="IPR024156">
    <property type="entry name" value="Small_GTPase_ARF"/>
</dbReference>
<dbReference type="SMART" id="SM00177">
    <property type="entry name" value="ARF"/>
    <property type="match status" value="1"/>
</dbReference>
<evidence type="ECO:0000256" key="5">
    <source>
        <dbReference type="ARBA" id="ARBA00022741"/>
    </source>
</evidence>
<keyword evidence="4" id="KW-0519">Myristate</keyword>
<evidence type="ECO:0000313" key="15">
    <source>
        <dbReference type="Proteomes" id="UP000654075"/>
    </source>
</evidence>
<dbReference type="GO" id="GO:0005794">
    <property type="term" value="C:Golgi apparatus"/>
    <property type="evidence" value="ECO:0007669"/>
    <property type="project" value="UniProtKB-SubCell"/>
</dbReference>
<keyword evidence="8" id="KW-0333">Golgi apparatus</keyword>
<evidence type="ECO:0000256" key="6">
    <source>
        <dbReference type="ARBA" id="ARBA00022892"/>
    </source>
</evidence>
<evidence type="ECO:0000256" key="4">
    <source>
        <dbReference type="ARBA" id="ARBA00022707"/>
    </source>
</evidence>
<keyword evidence="5 11" id="KW-0547">Nucleotide-binding</keyword>
<feature type="binding site" evidence="11">
    <location>
        <position position="92"/>
    </location>
    <ligand>
        <name>GTP</name>
        <dbReference type="ChEBI" id="CHEBI:37565"/>
    </ligand>
</feature>
<feature type="binding site" evidence="11">
    <location>
        <begin position="46"/>
        <end position="53"/>
    </location>
    <ligand>
        <name>GTP</name>
        <dbReference type="ChEBI" id="CHEBI:37565"/>
    </ligand>
</feature>
<accession>A0A813HP83</accession>
<organism evidence="14 15">
    <name type="scientific">Polarella glacialis</name>
    <name type="common">Dinoflagellate</name>
    <dbReference type="NCBI Taxonomy" id="89957"/>
    <lineage>
        <taxon>Eukaryota</taxon>
        <taxon>Sar</taxon>
        <taxon>Alveolata</taxon>
        <taxon>Dinophyceae</taxon>
        <taxon>Suessiales</taxon>
        <taxon>Suessiaceae</taxon>
        <taxon>Polarella</taxon>
    </lineage>
</organism>
<protein>
    <recommendedName>
        <fullName evidence="16">ADP-ribosylation factor</fullName>
    </recommendedName>
</protein>
<keyword evidence="7" id="KW-0653">Protein transport</keyword>
<dbReference type="NCBIfam" id="TIGR00231">
    <property type="entry name" value="small_GTP"/>
    <property type="match status" value="1"/>
</dbReference>
<evidence type="ECO:0000256" key="2">
    <source>
        <dbReference type="ARBA" id="ARBA00010290"/>
    </source>
</evidence>
<dbReference type="Proteomes" id="UP000654075">
    <property type="component" value="Unassembled WGS sequence"/>
</dbReference>
<keyword evidence="10" id="KW-0449">Lipoprotein</keyword>
<keyword evidence="15" id="KW-1185">Reference proteome</keyword>
<feature type="binding site" evidence="11">
    <location>
        <begin position="148"/>
        <end position="151"/>
    </location>
    <ligand>
        <name>GTP</name>
        <dbReference type="ChEBI" id="CHEBI:37565"/>
    </ligand>
</feature>
<keyword evidence="12" id="KW-0460">Magnesium</keyword>
<evidence type="ECO:0000256" key="9">
    <source>
        <dbReference type="ARBA" id="ARBA00023134"/>
    </source>
</evidence>
<dbReference type="GO" id="GO:0016192">
    <property type="term" value="P:vesicle-mediated transport"/>
    <property type="evidence" value="ECO:0007669"/>
    <property type="project" value="UniProtKB-KW"/>
</dbReference>
<evidence type="ECO:0000256" key="7">
    <source>
        <dbReference type="ARBA" id="ARBA00022927"/>
    </source>
</evidence>
<comment type="caution">
    <text evidence="14">The sequence shown here is derived from an EMBL/GenBank/DDBJ whole genome shotgun (WGS) entry which is preliminary data.</text>
</comment>
<keyword evidence="9 11" id="KW-0342">GTP-binding</keyword>
<dbReference type="OMA" id="DALASMW"/>
<dbReference type="Pfam" id="PF00025">
    <property type="entry name" value="Arf"/>
    <property type="match status" value="1"/>
</dbReference>
<dbReference type="PROSITE" id="PS51417">
    <property type="entry name" value="ARF"/>
    <property type="match status" value="1"/>
</dbReference>
<dbReference type="FunFam" id="3.40.50.300:FF:003500">
    <property type="entry name" value="ADP-ribosylation factor 1"/>
    <property type="match status" value="1"/>
</dbReference>
<dbReference type="Gene3D" id="3.40.50.300">
    <property type="entry name" value="P-loop containing nucleotide triphosphate hydrolases"/>
    <property type="match status" value="1"/>
</dbReference>
<name>A0A813HP83_POLGL</name>
<dbReference type="InterPro" id="IPR005225">
    <property type="entry name" value="Small_GTP-bd"/>
</dbReference>
<dbReference type="EMBL" id="CAJNNV010032185">
    <property type="protein sequence ID" value="CAE8639217.1"/>
    <property type="molecule type" value="Genomic_DNA"/>
</dbReference>
<dbReference type="SMART" id="SM00178">
    <property type="entry name" value="SAR"/>
    <property type="match status" value="1"/>
</dbReference>
<dbReference type="GO" id="GO:0046872">
    <property type="term" value="F:metal ion binding"/>
    <property type="evidence" value="ECO:0007669"/>
    <property type="project" value="UniProtKB-KW"/>
</dbReference>
<dbReference type="CDD" id="cd00878">
    <property type="entry name" value="Arf_Arl"/>
    <property type="match status" value="1"/>
</dbReference>
<evidence type="ECO:0000256" key="1">
    <source>
        <dbReference type="ARBA" id="ARBA00004555"/>
    </source>
</evidence>
<evidence type="ECO:0000256" key="11">
    <source>
        <dbReference type="PIRSR" id="PIRSR606689-1"/>
    </source>
</evidence>
<evidence type="ECO:0000256" key="13">
    <source>
        <dbReference type="RuleBase" id="RU003925"/>
    </source>
</evidence>
<evidence type="ECO:0000313" key="14">
    <source>
        <dbReference type="EMBL" id="CAE8639217.1"/>
    </source>
</evidence>
<dbReference type="InterPro" id="IPR027417">
    <property type="entry name" value="P-loop_NTPase"/>
</dbReference>
<dbReference type="GO" id="GO:0005525">
    <property type="term" value="F:GTP binding"/>
    <property type="evidence" value="ECO:0007669"/>
    <property type="project" value="UniProtKB-KW"/>
</dbReference>
<comment type="similarity">
    <text evidence="2 13">Belongs to the small GTPase superfamily. Arf family.</text>
</comment>
<comment type="subcellular location">
    <subcellularLocation>
        <location evidence="1">Golgi apparatus</location>
    </subcellularLocation>
</comment>
<gene>
    <name evidence="14" type="ORF">PGLA1383_LOCUS54262</name>
</gene>
<sequence length="203" mass="22790">MGQLFDKITGDPQQLCGVQTSSVSDALASMWAKLYGKREVCIIMVGLDAAGKTTVLYRLKLGVAVRTLPTVGFNVEKLEYKNIVFTVWDLGGQTRTRQIWQHYYQNTDALIFVIDSSDRERIDEAHEELMKMLAREEMREAALLIMANKQDLPNAMTTAELTQRLGLNNLGRGRRWLVQETCATVGEGLYEGLDWLALSIASS</sequence>
<evidence type="ECO:0000256" key="3">
    <source>
        <dbReference type="ARBA" id="ARBA00022448"/>
    </source>
</evidence>
<feature type="binding site" evidence="12">
    <location>
        <position position="53"/>
    </location>
    <ligand>
        <name>Mg(2+)</name>
        <dbReference type="ChEBI" id="CHEBI:18420"/>
    </ligand>
</feature>
<dbReference type="GO" id="GO:0003924">
    <property type="term" value="F:GTPase activity"/>
    <property type="evidence" value="ECO:0007669"/>
    <property type="project" value="InterPro"/>
</dbReference>
<dbReference type="PRINTS" id="PR00328">
    <property type="entry name" value="SAR1GTPBP"/>
</dbReference>
<dbReference type="OrthoDB" id="2011769at2759"/>
<dbReference type="InterPro" id="IPR006689">
    <property type="entry name" value="Small_GTPase_ARF/SAR"/>
</dbReference>
<dbReference type="AlphaFoldDB" id="A0A813HP83"/>